<dbReference type="InterPro" id="IPR043502">
    <property type="entry name" value="DNA/RNA_pol_sf"/>
</dbReference>
<gene>
    <name evidence="2" type="ORF">E6C27_scaffold550G001160</name>
</gene>
<feature type="region of interest" description="Disordered" evidence="1">
    <location>
        <begin position="1"/>
        <end position="30"/>
    </location>
</feature>
<sequence>MRTHETAESSQTPVVKATDKGKNVVQENQPQQQLASVASLSIQQLQDMIANSIRAKYGGLSQTSFTYSKSYTKRIDDLRMPLGKGTKDFPIPKVRKDKKETKGAEKIVKSTVKESMVVNTTPLKFSKRKEGRAEKKDDSKKQLIQLLKCKRPMQAEKVDDPNCCKYHRVINHLVEKYFVLKELILRLAREKKIELDLKEFGTFEPIVVQFHQEVAHEDSQEKERSIKEDDEGFLCDHQDENLEVVACHVINATKEESIPPRSLKEEGVSKDLLRFNVDDLLSLPQETKTILINTLLNSAVSSLSAPTATYERTPYYMSIDFSFDRILIDNGLAINIMPKSTIRQLGILMDELSNSKLVIQGFNQSSQRIIDSKFYLKNDNSPEVVPVEIPLGEATTSTTKSMILMDEKTSNPPILRYVSLWRHKKGESPFVKSLRGLKVGEIEVLKEIFTTPLTKITKQEIKIDLTEASLPQRRTKDRFNSKAYNSMVKADELKEVNLGTIEEPHPTFISASLSSEEEGKYMSLFIEYSDIFAWSYKEMLGLDPKVEVYHLAIKPGYRPIKQAQQHFRPELISQIEVEVNKLIEAGFIREVKYPTWIANIVPVRKKNGHFVFVMPFGLNVGVTYQCAMHRGIEIDQSKIDVLQKMPRPESLHDLKSLQGRLAYIRRFISNMTSMRLV</sequence>
<dbReference type="Proteomes" id="UP000321393">
    <property type="component" value="Unassembled WGS sequence"/>
</dbReference>
<dbReference type="PANTHER" id="PTHR33437">
    <property type="entry name" value="OS06G0361200 PROTEIN"/>
    <property type="match status" value="1"/>
</dbReference>
<dbReference type="Gene3D" id="3.10.10.10">
    <property type="entry name" value="HIV Type 1 Reverse Transcriptase, subunit A, domain 1"/>
    <property type="match status" value="1"/>
</dbReference>
<evidence type="ECO:0008006" key="4">
    <source>
        <dbReference type="Google" id="ProtNLM"/>
    </source>
</evidence>
<evidence type="ECO:0000313" key="2">
    <source>
        <dbReference type="EMBL" id="KAA0066973.1"/>
    </source>
</evidence>
<dbReference type="PANTHER" id="PTHR33437:SF2">
    <property type="entry name" value="OS06G0361200 PROTEIN"/>
    <property type="match status" value="1"/>
</dbReference>
<name>A0A5A7VFW2_CUCMM</name>
<accession>A0A5A7VFW2</accession>
<dbReference type="SUPFAM" id="SSF56672">
    <property type="entry name" value="DNA/RNA polymerases"/>
    <property type="match status" value="1"/>
</dbReference>
<protein>
    <recommendedName>
        <fullName evidence="4">Ty3-gypsy retrotransposon protein</fullName>
    </recommendedName>
</protein>
<reference evidence="2 3" key="1">
    <citation type="submission" date="2019-08" db="EMBL/GenBank/DDBJ databases">
        <title>Draft genome sequences of two oriental melons (Cucumis melo L. var makuwa).</title>
        <authorList>
            <person name="Kwon S.-Y."/>
        </authorList>
    </citation>
    <scope>NUCLEOTIDE SEQUENCE [LARGE SCALE GENOMIC DNA]</scope>
    <source>
        <strain evidence="3">cv. SW 3</strain>
        <tissue evidence="2">Leaf</tissue>
    </source>
</reference>
<dbReference type="EMBL" id="SSTE01000742">
    <property type="protein sequence ID" value="KAA0066973.1"/>
    <property type="molecule type" value="Genomic_DNA"/>
</dbReference>
<proteinExistence type="predicted"/>
<evidence type="ECO:0000256" key="1">
    <source>
        <dbReference type="SAM" id="MobiDB-lite"/>
    </source>
</evidence>
<evidence type="ECO:0000313" key="3">
    <source>
        <dbReference type="Proteomes" id="UP000321393"/>
    </source>
</evidence>
<organism evidence="2 3">
    <name type="scientific">Cucumis melo var. makuwa</name>
    <name type="common">Oriental melon</name>
    <dbReference type="NCBI Taxonomy" id="1194695"/>
    <lineage>
        <taxon>Eukaryota</taxon>
        <taxon>Viridiplantae</taxon>
        <taxon>Streptophyta</taxon>
        <taxon>Embryophyta</taxon>
        <taxon>Tracheophyta</taxon>
        <taxon>Spermatophyta</taxon>
        <taxon>Magnoliopsida</taxon>
        <taxon>eudicotyledons</taxon>
        <taxon>Gunneridae</taxon>
        <taxon>Pentapetalae</taxon>
        <taxon>rosids</taxon>
        <taxon>fabids</taxon>
        <taxon>Cucurbitales</taxon>
        <taxon>Cucurbitaceae</taxon>
        <taxon>Benincaseae</taxon>
        <taxon>Cucumis</taxon>
    </lineage>
</organism>
<dbReference type="AlphaFoldDB" id="A0A5A7VFW2"/>
<comment type="caution">
    <text evidence="2">The sequence shown here is derived from an EMBL/GenBank/DDBJ whole genome shotgun (WGS) entry which is preliminary data.</text>
</comment>